<organism evidence="3 4">
    <name type="scientific">Psychroflexus gondwanensis ACAM 44</name>
    <dbReference type="NCBI Taxonomy" id="1189619"/>
    <lineage>
        <taxon>Bacteria</taxon>
        <taxon>Pseudomonadati</taxon>
        <taxon>Bacteroidota</taxon>
        <taxon>Flavobacteriia</taxon>
        <taxon>Flavobacteriales</taxon>
        <taxon>Flavobacteriaceae</taxon>
        <taxon>Psychroflexus</taxon>
    </lineage>
</organism>
<dbReference type="GO" id="GO:0004527">
    <property type="term" value="F:exonuclease activity"/>
    <property type="evidence" value="ECO:0007669"/>
    <property type="project" value="UniProtKB-KW"/>
</dbReference>
<comment type="caution">
    <text evidence="3">The sequence shown here is derived from an EMBL/GenBank/DDBJ whole genome shotgun (WGS) entry which is preliminary data.</text>
</comment>
<proteinExistence type="predicted"/>
<evidence type="ECO:0000313" key="3">
    <source>
        <dbReference type="EMBL" id="EMY81937.1"/>
    </source>
</evidence>
<dbReference type="InterPro" id="IPR005135">
    <property type="entry name" value="Endo/exonuclease/phosphatase"/>
</dbReference>
<keyword evidence="1" id="KW-0472">Membrane</keyword>
<feature type="transmembrane region" description="Helical" evidence="1">
    <location>
        <begin position="65"/>
        <end position="84"/>
    </location>
</feature>
<dbReference type="Gene3D" id="3.60.10.10">
    <property type="entry name" value="Endonuclease/exonuclease/phosphatase"/>
    <property type="match status" value="1"/>
</dbReference>
<dbReference type="RefSeq" id="WP_003437603.1">
    <property type="nucleotide sequence ID" value="NZ_APLF01000004.1"/>
</dbReference>
<feature type="transmembrane region" description="Helical" evidence="1">
    <location>
        <begin position="12"/>
        <end position="33"/>
    </location>
</feature>
<dbReference type="SUPFAM" id="SSF56219">
    <property type="entry name" value="DNase I-like"/>
    <property type="match status" value="1"/>
</dbReference>
<accession>N1WXM0</accession>
<dbReference type="InterPro" id="IPR036691">
    <property type="entry name" value="Endo/exonu/phosph_ase_sf"/>
</dbReference>
<dbReference type="EMBL" id="APLF01000004">
    <property type="protein sequence ID" value="EMY81937.1"/>
    <property type="molecule type" value="Genomic_DNA"/>
</dbReference>
<dbReference type="GO" id="GO:0004519">
    <property type="term" value="F:endonuclease activity"/>
    <property type="evidence" value="ECO:0007669"/>
    <property type="project" value="UniProtKB-KW"/>
</dbReference>
<dbReference type="eggNOG" id="COG3021">
    <property type="taxonomic scope" value="Bacteria"/>
</dbReference>
<keyword evidence="3" id="KW-0269">Exonuclease</keyword>
<keyword evidence="3" id="KW-0255">Endonuclease</keyword>
<gene>
    <name evidence="3" type="ORF">pgond44_05335</name>
</gene>
<keyword evidence="4" id="KW-1185">Reference proteome</keyword>
<reference evidence="3 4" key="1">
    <citation type="journal article" date="2014" name="Genome Biol. Evol.">
        <title>Extensive gene acquisition in the extremely psychrophilic bacterial species Psychroflexus torquis and the link to sea-ice ecosystem specialism.</title>
        <authorList>
            <person name="Feng S."/>
            <person name="Powell S.M."/>
            <person name="Wilson R."/>
            <person name="Bowman J.P."/>
        </authorList>
    </citation>
    <scope>NUCLEOTIDE SEQUENCE [LARGE SCALE GENOMIC DNA]</scope>
    <source>
        <strain evidence="3 4">ACAM 44</strain>
    </source>
</reference>
<keyword evidence="1" id="KW-1133">Transmembrane helix</keyword>
<evidence type="ECO:0000259" key="2">
    <source>
        <dbReference type="Pfam" id="PF03372"/>
    </source>
</evidence>
<keyword evidence="3" id="KW-0540">Nuclease</keyword>
<evidence type="ECO:0000256" key="1">
    <source>
        <dbReference type="SAM" id="Phobius"/>
    </source>
</evidence>
<protein>
    <submittedName>
        <fullName evidence="3">Exonuclease/endonuclease/phosphatase superfamily protein</fullName>
    </submittedName>
</protein>
<dbReference type="AlphaFoldDB" id="N1WXM0"/>
<dbReference type="PATRIC" id="fig|1189619.4.peg.1104"/>
<sequence>MSRSFLRKGTWIGIIGILIVSILPNISSDYWLFDILSNFKLQYLVISVLLLIISSFILQHKVLALGFIVISILWNCYYIVPYYLTSPNLISKSNFKISSLNLLSSNTKINLVKSYIQKEDPDILVLMEFTPEWKRHLMPILKNYPYKKILTRTDNFGIALLSKFEMNSSIDYFELNNKPSIRAELKIENKSFTLIATHPMPPMNQSAFENRNKQLLNIVDKRSSFSENLIVIGDFNTSSFSNHFRALVKGDLKDTRIGFGLLPTWPARFRMLQTTLDHCLVSENLIVLDRSVGENIGSDHLPIKISIGTN</sequence>
<feature type="domain" description="Endonuclease/exonuclease/phosphatase" evidence="2">
    <location>
        <begin position="99"/>
        <end position="300"/>
    </location>
</feature>
<keyword evidence="1" id="KW-0812">Transmembrane</keyword>
<name>N1WXM0_9FLAO</name>
<dbReference type="Pfam" id="PF03372">
    <property type="entry name" value="Exo_endo_phos"/>
    <property type="match status" value="1"/>
</dbReference>
<evidence type="ECO:0000313" key="4">
    <source>
        <dbReference type="Proteomes" id="UP000012317"/>
    </source>
</evidence>
<feature type="transmembrane region" description="Helical" evidence="1">
    <location>
        <begin position="39"/>
        <end position="58"/>
    </location>
</feature>
<dbReference type="Proteomes" id="UP000012317">
    <property type="component" value="Unassembled WGS sequence"/>
</dbReference>
<keyword evidence="3" id="KW-0378">Hydrolase</keyword>